<name>A0AAD8FVP1_ACIOX</name>
<dbReference type="GO" id="GO:0005634">
    <property type="term" value="C:nucleus"/>
    <property type="evidence" value="ECO:0007669"/>
    <property type="project" value="TreeGrafter"/>
</dbReference>
<dbReference type="EMBL" id="JAGXEW010000030">
    <property type="protein sequence ID" value="KAK1155536.1"/>
    <property type="molecule type" value="Genomic_DNA"/>
</dbReference>
<dbReference type="PANTHER" id="PTHR47299">
    <property type="entry name" value="PROTEIN FAM166A"/>
    <property type="match status" value="1"/>
</dbReference>
<dbReference type="Proteomes" id="UP001230051">
    <property type="component" value="Unassembled WGS sequence"/>
</dbReference>
<evidence type="ECO:0000259" key="7">
    <source>
        <dbReference type="Pfam" id="PF10629"/>
    </source>
</evidence>
<evidence type="ECO:0000313" key="9">
    <source>
        <dbReference type="Proteomes" id="UP001230051"/>
    </source>
</evidence>
<dbReference type="PANTHER" id="PTHR47299:SF1">
    <property type="entry name" value="PROTEIN FAM166A"/>
    <property type="match status" value="1"/>
</dbReference>
<dbReference type="AlphaFoldDB" id="A0AAD8FVP1"/>
<evidence type="ECO:0000256" key="4">
    <source>
        <dbReference type="ARBA" id="ARBA00023273"/>
    </source>
</evidence>
<protein>
    <submittedName>
        <fullName evidence="8">Protein FAM166A-like</fullName>
    </submittedName>
</protein>
<evidence type="ECO:0000313" key="8">
    <source>
        <dbReference type="EMBL" id="KAK1155536.1"/>
    </source>
</evidence>
<comment type="caution">
    <text evidence="8">The sequence shown here is derived from an EMBL/GenBank/DDBJ whole genome shotgun (WGS) entry which is preliminary data.</text>
</comment>
<accession>A0AAD8FVP1</accession>
<comment type="subcellular location">
    <subcellularLocation>
        <location evidence="1">Cytoplasm</location>
        <location evidence="1">Cytoskeleton</location>
        <location evidence="1">Cilium axoneme</location>
    </subcellularLocation>
</comment>
<evidence type="ECO:0000256" key="5">
    <source>
        <dbReference type="ARBA" id="ARBA00035661"/>
    </source>
</evidence>
<keyword evidence="9" id="KW-1185">Reference proteome</keyword>
<dbReference type="GO" id="GO:0015630">
    <property type="term" value="C:microtubule cytoskeleton"/>
    <property type="evidence" value="ECO:0007669"/>
    <property type="project" value="UniProtKB-ARBA"/>
</dbReference>
<feature type="compositionally biased region" description="Basic and acidic residues" evidence="6">
    <location>
        <begin position="124"/>
        <end position="138"/>
    </location>
</feature>
<organism evidence="8 9">
    <name type="scientific">Acipenser oxyrinchus oxyrinchus</name>
    <dbReference type="NCBI Taxonomy" id="40147"/>
    <lineage>
        <taxon>Eukaryota</taxon>
        <taxon>Metazoa</taxon>
        <taxon>Chordata</taxon>
        <taxon>Craniata</taxon>
        <taxon>Vertebrata</taxon>
        <taxon>Euteleostomi</taxon>
        <taxon>Actinopterygii</taxon>
        <taxon>Chondrostei</taxon>
        <taxon>Acipenseriformes</taxon>
        <taxon>Acipenseridae</taxon>
        <taxon>Acipenser</taxon>
    </lineage>
</organism>
<gene>
    <name evidence="8" type="primary">Fam166a</name>
    <name evidence="8" type="ORF">AOXY_G26896</name>
</gene>
<feature type="region of interest" description="Disordered" evidence="6">
    <location>
        <begin position="78"/>
        <end position="175"/>
    </location>
</feature>
<keyword evidence="3" id="KW-0206">Cytoskeleton</keyword>
<feature type="compositionally biased region" description="Polar residues" evidence="6">
    <location>
        <begin position="91"/>
        <end position="117"/>
    </location>
</feature>
<keyword evidence="2" id="KW-0963">Cytoplasm</keyword>
<dbReference type="GO" id="GO:0005930">
    <property type="term" value="C:axoneme"/>
    <property type="evidence" value="ECO:0007669"/>
    <property type="project" value="UniProtKB-SubCell"/>
</dbReference>
<sequence length="280" mass="32076">MRRKLTVRKSNKGASIPHRYGGYCPQLLFQFGHTYGTTTFNLLTNPDVRHSDRSVLVPLKIADCTGRLSNVMLPPLMKPKPEETIPPESVPLSQDPNGSRFSSKTSMARENFQNQRQEPLRSWNRPEHKRDHHRHETWEGAGTSFFSRSAPLHPAPHPPTWSSPGSDEWDPLLSARDKDTQRKVISGYTGFIPTVRWSLAKNYRSAVQEAGSNEECNQYLLRNPGRAQEEKTRSPVKELYRRTGMLPRYTGFIPGVRYKHGLTFGQSSRESYWDHHNPAQ</sequence>
<keyword evidence="4" id="KW-0966">Cell projection</keyword>
<proteinExistence type="inferred from homology"/>
<dbReference type="InterPro" id="IPR018902">
    <property type="entry name" value="CMI2A-C-like_dom"/>
</dbReference>
<comment type="similarity">
    <text evidence="5">Belongs to the CIMIP2 family.</text>
</comment>
<evidence type="ECO:0000256" key="2">
    <source>
        <dbReference type="ARBA" id="ARBA00022490"/>
    </source>
</evidence>
<evidence type="ECO:0000256" key="6">
    <source>
        <dbReference type="SAM" id="MobiDB-lite"/>
    </source>
</evidence>
<dbReference type="Pfam" id="PF10629">
    <property type="entry name" value="CMI2B-like"/>
    <property type="match status" value="1"/>
</dbReference>
<feature type="domain" description="Ciliary microtubule inner protein 2A-C-like" evidence="7">
    <location>
        <begin position="20"/>
        <end position="45"/>
    </location>
</feature>
<evidence type="ECO:0000256" key="1">
    <source>
        <dbReference type="ARBA" id="ARBA00004430"/>
    </source>
</evidence>
<evidence type="ECO:0000256" key="3">
    <source>
        <dbReference type="ARBA" id="ARBA00023212"/>
    </source>
</evidence>
<reference evidence="8" key="1">
    <citation type="submission" date="2022-02" db="EMBL/GenBank/DDBJ databases">
        <title>Atlantic sturgeon de novo genome assembly.</title>
        <authorList>
            <person name="Stock M."/>
            <person name="Klopp C."/>
            <person name="Guiguen Y."/>
            <person name="Cabau C."/>
            <person name="Parinello H."/>
            <person name="Santidrian Yebra-Pimentel E."/>
            <person name="Kuhl H."/>
            <person name="Dirks R.P."/>
            <person name="Guessner J."/>
            <person name="Wuertz S."/>
            <person name="Du K."/>
            <person name="Schartl M."/>
        </authorList>
    </citation>
    <scope>NUCLEOTIDE SEQUENCE</scope>
    <source>
        <strain evidence="8">STURGEONOMICS-FGT-2020</strain>
        <tissue evidence="8">Whole blood</tissue>
    </source>
</reference>
<dbReference type="InterPro" id="IPR052683">
    <property type="entry name" value="CIMIP2A"/>
</dbReference>